<reference evidence="3" key="1">
    <citation type="journal article" date="2021" name="Front. Plant Sci.">
        <title>Chromosome-Scale Genome Assembly for Chinese Sour Jujube and Insights Into Its Genome Evolution and Domestication Signature.</title>
        <authorList>
            <person name="Shen L.-Y."/>
            <person name="Luo H."/>
            <person name="Wang X.-L."/>
            <person name="Wang X.-M."/>
            <person name="Qiu X.-J."/>
            <person name="Liu H."/>
            <person name="Zhou S.-S."/>
            <person name="Jia K.-H."/>
            <person name="Nie S."/>
            <person name="Bao Y.-T."/>
            <person name="Zhang R.-G."/>
            <person name="Yun Q.-Z."/>
            <person name="Chai Y.-H."/>
            <person name="Lu J.-Y."/>
            <person name="Li Y."/>
            <person name="Zhao S.-W."/>
            <person name="Mao J.-F."/>
            <person name="Jia S.-G."/>
            <person name="Mao Y.-M."/>
        </authorList>
    </citation>
    <scope>NUCLEOTIDE SEQUENCE</scope>
    <source>
        <strain evidence="3">AT0</strain>
        <tissue evidence="3">Leaf</tissue>
    </source>
</reference>
<comment type="caution">
    <text evidence="3">The sequence shown here is derived from an EMBL/GenBank/DDBJ whole genome shotgun (WGS) entry which is preliminary data.</text>
</comment>
<dbReference type="EMBL" id="JAEACU010000004">
    <property type="protein sequence ID" value="KAH7532537.1"/>
    <property type="molecule type" value="Genomic_DNA"/>
</dbReference>
<dbReference type="Gene3D" id="3.40.50.2000">
    <property type="entry name" value="Glycogen Phosphorylase B"/>
    <property type="match status" value="1"/>
</dbReference>
<proteinExistence type="inferred from homology"/>
<comment type="similarity">
    <text evidence="1">Belongs to the UDP-glycosyltransferase family.</text>
</comment>
<sequence length="354" mass="39532">MVSNSLDSTPPKHKRHVVLFPFMSKGHTIPLLHLSRLLLKRHLSVTIFTTPANRPFIADSLADTSASIVDLPFPENIPDIPAGIESTDKIPSMSLFYSFVTSTKSMQPDFERALQSLVPQVSFMVSDGFLWWTVESACKFGIPRLVSYGMSAYVSSVSSAVLQECLLYGPQSDNQLITVTRFPWIQITRNDFDLPFSNPVPYGVVSEFHMNCAMSTTKSFGVILNSFYELEPVFVDSVNNATEIETKAWCVGPLCLAGPVPRSQLSPSNKPEWVQLLDQKLEQGSSVLNVHDLDKWPVQFIDTKIALNSAKRRLKPGGLHERAKCWIGMDLGFGELEPNFMGSKYIFSYAVDEQ</sequence>
<evidence type="ECO:0000313" key="4">
    <source>
        <dbReference type="Proteomes" id="UP000813462"/>
    </source>
</evidence>
<protein>
    <recommendedName>
        <fullName evidence="5">UDP-glycosyltransferase 90A1-like</fullName>
    </recommendedName>
</protein>
<dbReference type="AlphaFoldDB" id="A0A978VHG8"/>
<dbReference type="Proteomes" id="UP000813462">
    <property type="component" value="Unassembled WGS sequence"/>
</dbReference>
<name>A0A978VHG8_ZIZJJ</name>
<organism evidence="3 4">
    <name type="scientific">Ziziphus jujuba var. spinosa</name>
    <dbReference type="NCBI Taxonomy" id="714518"/>
    <lineage>
        <taxon>Eukaryota</taxon>
        <taxon>Viridiplantae</taxon>
        <taxon>Streptophyta</taxon>
        <taxon>Embryophyta</taxon>
        <taxon>Tracheophyta</taxon>
        <taxon>Spermatophyta</taxon>
        <taxon>Magnoliopsida</taxon>
        <taxon>eudicotyledons</taxon>
        <taxon>Gunneridae</taxon>
        <taxon>Pentapetalae</taxon>
        <taxon>rosids</taxon>
        <taxon>fabids</taxon>
        <taxon>Rosales</taxon>
        <taxon>Rhamnaceae</taxon>
        <taxon>Paliureae</taxon>
        <taxon>Ziziphus</taxon>
    </lineage>
</organism>
<evidence type="ECO:0000313" key="3">
    <source>
        <dbReference type="EMBL" id="KAH7532537.1"/>
    </source>
</evidence>
<dbReference type="SUPFAM" id="SSF53756">
    <property type="entry name" value="UDP-Glycosyltransferase/glycogen phosphorylase"/>
    <property type="match status" value="1"/>
</dbReference>
<dbReference type="PANTHER" id="PTHR48047">
    <property type="entry name" value="GLYCOSYLTRANSFERASE"/>
    <property type="match status" value="1"/>
</dbReference>
<accession>A0A978VHG8</accession>
<gene>
    <name evidence="3" type="ORF">FEM48_Zijuj04G0030700</name>
</gene>
<evidence type="ECO:0000256" key="1">
    <source>
        <dbReference type="ARBA" id="ARBA00009995"/>
    </source>
</evidence>
<dbReference type="PANTHER" id="PTHR48047:SF51">
    <property type="entry name" value="GLYCOSYLTRANSFERASE"/>
    <property type="match status" value="1"/>
</dbReference>
<evidence type="ECO:0008006" key="5">
    <source>
        <dbReference type="Google" id="ProtNLM"/>
    </source>
</evidence>
<evidence type="ECO:0000256" key="2">
    <source>
        <dbReference type="ARBA" id="ARBA00022676"/>
    </source>
</evidence>
<keyword evidence="2" id="KW-0808">Transferase</keyword>
<keyword evidence="2" id="KW-0328">Glycosyltransferase</keyword>
<dbReference type="GO" id="GO:0035251">
    <property type="term" value="F:UDP-glucosyltransferase activity"/>
    <property type="evidence" value="ECO:0007669"/>
    <property type="project" value="TreeGrafter"/>
</dbReference>